<sequence length="215" mass="23010">MSIGTLSPPAPAPIIPVTDELIKSPANAPVEQQRKIAAYNELVEDIYLRKTELESLEARLASMKFEIEGDIAHLALKEVAASKAQKPKPGATAVAAFVRSGSPVQGEGEVTVAPKTNSNPNAAANGIAAAIANLKSVAGTTKSAKSRGKGKGRQERAKLNGTDMRYRRGRKIDLGDHEDDGYGYEDDNEDSEEYEAEEFDVDEDDRTSPAIVSVN</sequence>
<evidence type="ECO:0000313" key="3">
    <source>
        <dbReference type="Proteomes" id="UP001213000"/>
    </source>
</evidence>
<keyword evidence="3" id="KW-1185">Reference proteome</keyword>
<dbReference type="Proteomes" id="UP001213000">
    <property type="component" value="Unassembled WGS sequence"/>
</dbReference>
<evidence type="ECO:0000313" key="2">
    <source>
        <dbReference type="EMBL" id="KAJ3564823.1"/>
    </source>
</evidence>
<dbReference type="AlphaFoldDB" id="A0AAD5VNS8"/>
<evidence type="ECO:0000256" key="1">
    <source>
        <dbReference type="SAM" id="MobiDB-lite"/>
    </source>
</evidence>
<feature type="compositionally biased region" description="Acidic residues" evidence="1">
    <location>
        <begin position="176"/>
        <end position="205"/>
    </location>
</feature>
<feature type="region of interest" description="Disordered" evidence="1">
    <location>
        <begin position="139"/>
        <end position="215"/>
    </location>
</feature>
<gene>
    <name evidence="2" type="ORF">NP233_g8043</name>
</gene>
<reference evidence="2" key="1">
    <citation type="submission" date="2022-07" db="EMBL/GenBank/DDBJ databases">
        <title>Genome Sequence of Leucocoprinus birnbaumii.</title>
        <authorList>
            <person name="Buettner E."/>
        </authorList>
    </citation>
    <scope>NUCLEOTIDE SEQUENCE</scope>
    <source>
        <strain evidence="2">VT141</strain>
    </source>
</reference>
<proteinExistence type="predicted"/>
<dbReference type="EMBL" id="JANIEX010000626">
    <property type="protein sequence ID" value="KAJ3564823.1"/>
    <property type="molecule type" value="Genomic_DNA"/>
</dbReference>
<comment type="caution">
    <text evidence="2">The sequence shown here is derived from an EMBL/GenBank/DDBJ whole genome shotgun (WGS) entry which is preliminary data.</text>
</comment>
<accession>A0AAD5VNS8</accession>
<name>A0AAD5VNS8_9AGAR</name>
<protein>
    <submittedName>
        <fullName evidence="2">Uncharacterized protein</fullName>
    </submittedName>
</protein>
<organism evidence="2 3">
    <name type="scientific">Leucocoprinus birnbaumii</name>
    <dbReference type="NCBI Taxonomy" id="56174"/>
    <lineage>
        <taxon>Eukaryota</taxon>
        <taxon>Fungi</taxon>
        <taxon>Dikarya</taxon>
        <taxon>Basidiomycota</taxon>
        <taxon>Agaricomycotina</taxon>
        <taxon>Agaricomycetes</taxon>
        <taxon>Agaricomycetidae</taxon>
        <taxon>Agaricales</taxon>
        <taxon>Agaricineae</taxon>
        <taxon>Agaricaceae</taxon>
        <taxon>Leucocoprinus</taxon>
    </lineage>
</organism>